<organism evidence="2 3">
    <name type="scientific">Rhodococcus baikonurensis</name>
    <dbReference type="NCBI Taxonomy" id="172041"/>
    <lineage>
        <taxon>Bacteria</taxon>
        <taxon>Bacillati</taxon>
        <taxon>Actinomycetota</taxon>
        <taxon>Actinomycetes</taxon>
        <taxon>Mycobacteriales</taxon>
        <taxon>Nocardiaceae</taxon>
        <taxon>Rhodococcus</taxon>
        <taxon>Rhodococcus erythropolis group</taxon>
    </lineage>
</organism>
<feature type="region of interest" description="Disordered" evidence="1">
    <location>
        <begin position="207"/>
        <end position="235"/>
    </location>
</feature>
<accession>A0ABV5XRU7</accession>
<proteinExistence type="predicted"/>
<dbReference type="EMBL" id="JBHMAS010000106">
    <property type="protein sequence ID" value="MFB9785219.1"/>
    <property type="molecule type" value="Genomic_DNA"/>
</dbReference>
<gene>
    <name evidence="2" type="ORF">ACFFQ6_36580</name>
</gene>
<keyword evidence="3" id="KW-1185">Reference proteome</keyword>
<protein>
    <submittedName>
        <fullName evidence="2">Uncharacterized protein</fullName>
    </submittedName>
</protein>
<reference evidence="2 3" key="1">
    <citation type="submission" date="2024-09" db="EMBL/GenBank/DDBJ databases">
        <authorList>
            <person name="Sun Q."/>
            <person name="Mori K."/>
        </authorList>
    </citation>
    <scope>NUCLEOTIDE SEQUENCE [LARGE SCALE GENOMIC DNA]</scope>
    <source>
        <strain evidence="2 3">JCM 11411</strain>
    </source>
</reference>
<dbReference type="RefSeq" id="WP_378377336.1">
    <property type="nucleotide sequence ID" value="NZ_JBHMAS010000106.1"/>
</dbReference>
<feature type="compositionally biased region" description="Polar residues" evidence="1">
    <location>
        <begin position="211"/>
        <end position="228"/>
    </location>
</feature>
<dbReference type="Proteomes" id="UP001589587">
    <property type="component" value="Unassembled WGS sequence"/>
</dbReference>
<name>A0ABV5XRU7_9NOCA</name>
<sequence>MTDGYAHLRGIGTLPTSMFATIRAMEKMAAPISTMTQHFAAIEKMTAPAIAITSQLAAIEKMTAPGLEVAARSAQISETFRQVERFADNSGRFQAAVPTFRSPMADLVVDSYRLVEPGRLFPSPRLFEQLRLFETPTFNPLSALDIAANRALEWAPLLDENSNTKPIPGLDALLAGKRNKLASARLTGAYIQLLLYARDRVGKSPGKIVASSPQVTRGPDTRSSTFKSTAGLASV</sequence>
<evidence type="ECO:0000256" key="1">
    <source>
        <dbReference type="SAM" id="MobiDB-lite"/>
    </source>
</evidence>
<evidence type="ECO:0000313" key="2">
    <source>
        <dbReference type="EMBL" id="MFB9785219.1"/>
    </source>
</evidence>
<evidence type="ECO:0000313" key="3">
    <source>
        <dbReference type="Proteomes" id="UP001589587"/>
    </source>
</evidence>
<comment type="caution">
    <text evidence="2">The sequence shown here is derived from an EMBL/GenBank/DDBJ whole genome shotgun (WGS) entry which is preliminary data.</text>
</comment>